<reference evidence="1 2" key="1">
    <citation type="submission" date="2021-01" db="EMBL/GenBank/DDBJ databases">
        <title>Genomic Encyclopedia of Type Strains, Phase IV (KMG-IV): sequencing the most valuable type-strain genomes for metagenomic binning, comparative biology and taxonomic classification.</title>
        <authorList>
            <person name="Goeker M."/>
        </authorList>
    </citation>
    <scope>NUCLEOTIDE SEQUENCE [LARGE SCALE GENOMIC DNA]</scope>
    <source>
        <strain evidence="1 2">DSM 104297</strain>
    </source>
</reference>
<sequence>MLEQNEFQQFVMAPANARYDYFIQRVTKSREVWVVLDSNNQIKLAGDEENKLVVPVWPFKESAQRCLEGNMEDCKVISISLEQFMDKVLLDMKKQGVPSSVFWNGRDTAIIDVDQLLFDLNWELSKNQLLH</sequence>
<comment type="caution">
    <text evidence="1">The sequence shown here is derived from an EMBL/GenBank/DDBJ whole genome shotgun (WGS) entry which is preliminary data.</text>
</comment>
<dbReference type="Pfam" id="PF11042">
    <property type="entry name" value="DUF2750"/>
    <property type="match status" value="1"/>
</dbReference>
<evidence type="ECO:0008006" key="3">
    <source>
        <dbReference type="Google" id="ProtNLM"/>
    </source>
</evidence>
<proteinExistence type="predicted"/>
<accession>A0ABS2QRM6</accession>
<gene>
    <name evidence="1" type="ORF">JOC83_000941</name>
</gene>
<protein>
    <recommendedName>
        <fullName evidence="3">DUF2750 domain-containing protein</fullName>
    </recommendedName>
</protein>
<keyword evidence="2" id="KW-1185">Reference proteome</keyword>
<evidence type="ECO:0000313" key="2">
    <source>
        <dbReference type="Proteomes" id="UP000809829"/>
    </source>
</evidence>
<dbReference type="RefSeq" id="WP_205184431.1">
    <property type="nucleotide sequence ID" value="NZ_JAFBFC010000001.1"/>
</dbReference>
<evidence type="ECO:0000313" key="1">
    <source>
        <dbReference type="EMBL" id="MBM7702115.1"/>
    </source>
</evidence>
<dbReference type="InterPro" id="IPR021284">
    <property type="entry name" value="DUF2750"/>
</dbReference>
<dbReference type="Proteomes" id="UP000809829">
    <property type="component" value="Unassembled WGS sequence"/>
</dbReference>
<name>A0ABS2QRM6_9BACI</name>
<organism evidence="1 2">
    <name type="scientific">Priestia iocasae</name>
    <dbReference type="NCBI Taxonomy" id="2291674"/>
    <lineage>
        <taxon>Bacteria</taxon>
        <taxon>Bacillati</taxon>
        <taxon>Bacillota</taxon>
        <taxon>Bacilli</taxon>
        <taxon>Bacillales</taxon>
        <taxon>Bacillaceae</taxon>
        <taxon>Priestia</taxon>
    </lineage>
</organism>
<dbReference type="EMBL" id="JAFBFC010000001">
    <property type="protein sequence ID" value="MBM7702115.1"/>
    <property type="molecule type" value="Genomic_DNA"/>
</dbReference>